<dbReference type="Gene3D" id="3.30.240.20">
    <property type="entry name" value="bsu07140 like domains"/>
    <property type="match status" value="2"/>
</dbReference>
<evidence type="ECO:0000259" key="9">
    <source>
        <dbReference type="Pfam" id="PF20730"/>
    </source>
</evidence>
<organism evidence="10 11">
    <name type="scientific">Paenibacillus aurantius</name>
    <dbReference type="NCBI Taxonomy" id="2918900"/>
    <lineage>
        <taxon>Bacteria</taxon>
        <taxon>Bacillati</taxon>
        <taxon>Bacillota</taxon>
        <taxon>Bacilli</taxon>
        <taxon>Bacillales</taxon>
        <taxon>Paenibacillaceae</taxon>
        <taxon>Paenibacillus</taxon>
    </lineage>
</organism>
<feature type="domain" description="YetF-like N-terminal transmembrane" evidence="9">
    <location>
        <begin position="5"/>
        <end position="77"/>
    </location>
</feature>
<evidence type="ECO:0000256" key="6">
    <source>
        <dbReference type="ARBA" id="ARBA00023136"/>
    </source>
</evidence>
<evidence type="ECO:0000256" key="2">
    <source>
        <dbReference type="ARBA" id="ARBA00006448"/>
    </source>
</evidence>
<comment type="similarity">
    <text evidence="2">Belongs to the UPF0702 family.</text>
</comment>
<keyword evidence="4 7" id="KW-0812">Transmembrane</keyword>
<evidence type="ECO:0000313" key="10">
    <source>
        <dbReference type="EMBL" id="WNQ12090.1"/>
    </source>
</evidence>
<comment type="subcellular location">
    <subcellularLocation>
        <location evidence="1">Cell membrane</location>
        <topology evidence="1">Multi-pass membrane protein</topology>
    </subcellularLocation>
</comment>
<dbReference type="EMBL" id="CP130318">
    <property type="protein sequence ID" value="WNQ12090.1"/>
    <property type="molecule type" value="Genomic_DNA"/>
</dbReference>
<dbReference type="AlphaFoldDB" id="A0AA96LF01"/>
<evidence type="ECO:0000256" key="1">
    <source>
        <dbReference type="ARBA" id="ARBA00004651"/>
    </source>
</evidence>
<keyword evidence="5 7" id="KW-1133">Transmembrane helix</keyword>
<dbReference type="KEGG" id="paun:MJA45_03240"/>
<name>A0AA96LF01_9BACL</name>
<feature type="transmembrane region" description="Helical" evidence="7">
    <location>
        <begin position="6"/>
        <end position="25"/>
    </location>
</feature>
<protein>
    <submittedName>
        <fullName evidence="10">DUF421 domain-containing protein</fullName>
    </submittedName>
</protein>
<dbReference type="Proteomes" id="UP001305702">
    <property type="component" value="Chromosome"/>
</dbReference>
<evidence type="ECO:0000313" key="11">
    <source>
        <dbReference type="Proteomes" id="UP001305702"/>
    </source>
</evidence>
<keyword evidence="11" id="KW-1185">Reference proteome</keyword>
<evidence type="ECO:0000256" key="7">
    <source>
        <dbReference type="SAM" id="Phobius"/>
    </source>
</evidence>
<evidence type="ECO:0000256" key="3">
    <source>
        <dbReference type="ARBA" id="ARBA00022475"/>
    </source>
</evidence>
<dbReference type="Pfam" id="PF04239">
    <property type="entry name" value="DUF421"/>
    <property type="match status" value="1"/>
</dbReference>
<dbReference type="InterPro" id="IPR048454">
    <property type="entry name" value="YetF_N"/>
</dbReference>
<dbReference type="InterPro" id="IPR023090">
    <property type="entry name" value="UPF0702_alpha/beta_dom_sf"/>
</dbReference>
<dbReference type="PANTHER" id="PTHR34582">
    <property type="entry name" value="UPF0702 TRANSMEMBRANE PROTEIN YCAP"/>
    <property type="match status" value="1"/>
</dbReference>
<evidence type="ECO:0000256" key="5">
    <source>
        <dbReference type="ARBA" id="ARBA00022989"/>
    </source>
</evidence>
<feature type="transmembrane region" description="Helical" evidence="7">
    <location>
        <begin position="58"/>
        <end position="78"/>
    </location>
</feature>
<reference evidence="10 11" key="1">
    <citation type="submission" date="2022-02" db="EMBL/GenBank/DDBJ databases">
        <title>Paenibacillus sp. MBLB1776 Whole Genome Shotgun Sequencing.</title>
        <authorList>
            <person name="Hwang C.Y."/>
            <person name="Cho E.-S."/>
            <person name="Seo M.-J."/>
        </authorList>
    </citation>
    <scope>NUCLEOTIDE SEQUENCE [LARGE SCALE GENOMIC DNA]</scope>
    <source>
        <strain evidence="10 11">MBLB1776</strain>
    </source>
</reference>
<gene>
    <name evidence="10" type="ORF">MJA45_03240</name>
</gene>
<accession>A0AA96LF01</accession>
<keyword evidence="6 7" id="KW-0472">Membrane</keyword>
<evidence type="ECO:0000256" key="4">
    <source>
        <dbReference type="ARBA" id="ARBA00022692"/>
    </source>
</evidence>
<dbReference type="PANTHER" id="PTHR34582:SF5">
    <property type="entry name" value="UPF0702 TRANSMEMBRANE PROTEIN YETF"/>
    <property type="match status" value="1"/>
</dbReference>
<dbReference type="Pfam" id="PF20730">
    <property type="entry name" value="YetF_N"/>
    <property type="match status" value="1"/>
</dbReference>
<feature type="domain" description="YetF C-terminal" evidence="8">
    <location>
        <begin position="80"/>
        <end position="214"/>
    </location>
</feature>
<sequence>MDYGLIAVKLVTGFAGLWLITRILGKKEISQLTPFDFVSSLMLSELVGNTVYDKDANYRKLLFALALWMVLSYLFEVLTQKFRGLRRPLDGSPSLVIHNGEVNLKEMKKNKLDFDQLRMMLRQKDIFAIEEVAFAMLETNGQLSVLKKPDFEAVTVQDLKLEPEEKAHLPRGLVEFGEIQLEELRKIGRDEGWLRQKLRECGFGDVRQVAYAEWRPGQGLHVLRK</sequence>
<keyword evidence="3" id="KW-1003">Cell membrane</keyword>
<proteinExistence type="inferred from homology"/>
<dbReference type="InterPro" id="IPR007353">
    <property type="entry name" value="DUF421"/>
</dbReference>
<evidence type="ECO:0000259" key="8">
    <source>
        <dbReference type="Pfam" id="PF04239"/>
    </source>
</evidence>
<dbReference type="RefSeq" id="WP_315605867.1">
    <property type="nucleotide sequence ID" value="NZ_CP130318.1"/>
</dbReference>
<dbReference type="GO" id="GO:0005886">
    <property type="term" value="C:plasma membrane"/>
    <property type="evidence" value="ECO:0007669"/>
    <property type="project" value="UniProtKB-SubCell"/>
</dbReference>